<protein>
    <submittedName>
        <fullName evidence="1">Uncharacterized protein</fullName>
    </submittedName>
</protein>
<name>A0A2P6N180_9EUKA</name>
<dbReference type="EMBL" id="MDYQ01000257">
    <property type="protein sequence ID" value="PRP77717.1"/>
    <property type="molecule type" value="Genomic_DNA"/>
</dbReference>
<comment type="caution">
    <text evidence="1">The sequence shown here is derived from an EMBL/GenBank/DDBJ whole genome shotgun (WGS) entry which is preliminary data.</text>
</comment>
<dbReference type="InParanoid" id="A0A2P6N180"/>
<sequence>MAFDEIRAIMDRERTCVKTWARTLSEPCDGDVKRTDRFYWQFNLDTKKLYNGFPKMGTEDLWWHRNGFLFMNGKRELYQSFYTQLIFYFDADTELLYVKWEQTSQRAVFGTHWINSY</sequence>
<organism evidence="1 2">
    <name type="scientific">Planoprotostelium fungivorum</name>
    <dbReference type="NCBI Taxonomy" id="1890364"/>
    <lineage>
        <taxon>Eukaryota</taxon>
        <taxon>Amoebozoa</taxon>
        <taxon>Evosea</taxon>
        <taxon>Variosea</taxon>
        <taxon>Cavosteliida</taxon>
        <taxon>Cavosteliaceae</taxon>
        <taxon>Planoprotostelium</taxon>
    </lineage>
</organism>
<evidence type="ECO:0000313" key="1">
    <source>
        <dbReference type="EMBL" id="PRP77717.1"/>
    </source>
</evidence>
<accession>A0A2P6N180</accession>
<dbReference type="AlphaFoldDB" id="A0A2P6N180"/>
<keyword evidence="2" id="KW-1185">Reference proteome</keyword>
<proteinExistence type="predicted"/>
<evidence type="ECO:0000313" key="2">
    <source>
        <dbReference type="Proteomes" id="UP000241769"/>
    </source>
</evidence>
<gene>
    <name evidence="1" type="ORF">PROFUN_00578</name>
</gene>
<dbReference type="Proteomes" id="UP000241769">
    <property type="component" value="Unassembled WGS sequence"/>
</dbReference>
<reference evidence="1 2" key="1">
    <citation type="journal article" date="2018" name="Genome Biol. Evol.">
        <title>Multiple Roots of Fruiting Body Formation in Amoebozoa.</title>
        <authorList>
            <person name="Hillmann F."/>
            <person name="Forbes G."/>
            <person name="Novohradska S."/>
            <person name="Ferling I."/>
            <person name="Riege K."/>
            <person name="Groth M."/>
            <person name="Westermann M."/>
            <person name="Marz M."/>
            <person name="Spaller T."/>
            <person name="Winckler T."/>
            <person name="Schaap P."/>
            <person name="Glockner G."/>
        </authorList>
    </citation>
    <scope>NUCLEOTIDE SEQUENCE [LARGE SCALE GENOMIC DNA]</scope>
    <source>
        <strain evidence="1 2">Jena</strain>
    </source>
</reference>